<protein>
    <recommendedName>
        <fullName evidence="3">Peptidase S1 domain-containing protein</fullName>
    </recommendedName>
</protein>
<keyword evidence="1" id="KW-1015">Disulfide bond</keyword>
<dbReference type="EMBL" id="CAJVCH010479218">
    <property type="protein sequence ID" value="CAG7820466.1"/>
    <property type="molecule type" value="Genomic_DNA"/>
</dbReference>
<dbReference type="GO" id="GO:0004252">
    <property type="term" value="F:serine-type endopeptidase activity"/>
    <property type="evidence" value="ECO:0007669"/>
    <property type="project" value="InterPro"/>
</dbReference>
<sequence length="152" mass="16935">EDFSGKKAFASGWGRTNLYDVKNKGSHILQSSDNFKIDSKSKCKAFTREMLMDSEAQISKNKKYKDIFKSTICTTSSNKSVEVLVGEGDSGGPLVHFDEETSEPILIGVVSYARPVKGRSSRAPGSFVDYFQSVAYYRNWIDTVLVALRLTK</sequence>
<dbReference type="PANTHER" id="PTHR24256">
    <property type="entry name" value="TRYPTASE-RELATED"/>
    <property type="match status" value="1"/>
</dbReference>
<evidence type="ECO:0000256" key="2">
    <source>
        <dbReference type="ARBA" id="ARBA00024195"/>
    </source>
</evidence>
<reference evidence="4" key="1">
    <citation type="submission" date="2021-06" db="EMBL/GenBank/DDBJ databases">
        <authorList>
            <person name="Hodson N. C."/>
            <person name="Mongue J. A."/>
            <person name="Jaron S. K."/>
        </authorList>
    </citation>
    <scope>NUCLEOTIDE SEQUENCE</scope>
</reference>
<proteinExistence type="inferred from homology"/>
<dbReference type="Pfam" id="PF00089">
    <property type="entry name" value="Trypsin"/>
    <property type="match status" value="1"/>
</dbReference>
<dbReference type="InterPro" id="IPR001254">
    <property type="entry name" value="Trypsin_dom"/>
</dbReference>
<comment type="caution">
    <text evidence="4">The sequence shown here is derived from an EMBL/GenBank/DDBJ whole genome shotgun (WGS) entry which is preliminary data.</text>
</comment>
<dbReference type="Proteomes" id="UP000708208">
    <property type="component" value="Unassembled WGS sequence"/>
</dbReference>
<dbReference type="InterPro" id="IPR051487">
    <property type="entry name" value="Ser/Thr_Proteases_Immune/Dev"/>
</dbReference>
<feature type="non-terminal residue" evidence="4">
    <location>
        <position position="1"/>
    </location>
</feature>
<dbReference type="AlphaFoldDB" id="A0A8J2PA21"/>
<gene>
    <name evidence="4" type="ORF">AFUS01_LOCUS30856</name>
</gene>
<evidence type="ECO:0000256" key="1">
    <source>
        <dbReference type="ARBA" id="ARBA00023157"/>
    </source>
</evidence>
<accession>A0A8J2PA21</accession>
<evidence type="ECO:0000313" key="4">
    <source>
        <dbReference type="EMBL" id="CAG7820466.1"/>
    </source>
</evidence>
<name>A0A8J2PA21_9HEXA</name>
<keyword evidence="5" id="KW-1185">Reference proteome</keyword>
<feature type="domain" description="Peptidase S1" evidence="3">
    <location>
        <begin position="1"/>
        <end position="146"/>
    </location>
</feature>
<dbReference type="GO" id="GO:0006508">
    <property type="term" value="P:proteolysis"/>
    <property type="evidence" value="ECO:0007669"/>
    <property type="project" value="InterPro"/>
</dbReference>
<organism evidence="4 5">
    <name type="scientific">Allacma fusca</name>
    <dbReference type="NCBI Taxonomy" id="39272"/>
    <lineage>
        <taxon>Eukaryota</taxon>
        <taxon>Metazoa</taxon>
        <taxon>Ecdysozoa</taxon>
        <taxon>Arthropoda</taxon>
        <taxon>Hexapoda</taxon>
        <taxon>Collembola</taxon>
        <taxon>Symphypleona</taxon>
        <taxon>Sminthuridae</taxon>
        <taxon>Allacma</taxon>
    </lineage>
</organism>
<comment type="similarity">
    <text evidence="2">Belongs to the peptidase S1 family. CLIP subfamily.</text>
</comment>
<evidence type="ECO:0000313" key="5">
    <source>
        <dbReference type="Proteomes" id="UP000708208"/>
    </source>
</evidence>
<dbReference type="PROSITE" id="PS50240">
    <property type="entry name" value="TRYPSIN_DOM"/>
    <property type="match status" value="1"/>
</dbReference>
<evidence type="ECO:0000259" key="3">
    <source>
        <dbReference type="PROSITE" id="PS50240"/>
    </source>
</evidence>